<dbReference type="Proteomes" id="UP000277811">
    <property type="component" value="Unassembled WGS sequence"/>
</dbReference>
<reference evidence="1 2" key="1">
    <citation type="submission" date="2018-06" db="EMBL/GenBank/DDBJ databases">
        <authorList>
            <person name="Strepis N."/>
        </authorList>
    </citation>
    <scope>NUCLEOTIDE SEQUENCE [LARGE SCALE GENOMIC DNA]</scope>
    <source>
        <strain evidence="1">LUCI</strain>
    </source>
</reference>
<accession>A0A498R8C8</accession>
<proteinExistence type="predicted"/>
<organism evidence="1 2">
    <name type="scientific">Lucifera butyrica</name>
    <dbReference type="NCBI Taxonomy" id="1351585"/>
    <lineage>
        <taxon>Bacteria</taxon>
        <taxon>Bacillati</taxon>
        <taxon>Bacillota</taxon>
        <taxon>Negativicutes</taxon>
        <taxon>Veillonellales</taxon>
        <taxon>Veillonellaceae</taxon>
        <taxon>Lucifera</taxon>
    </lineage>
</organism>
<sequence>MHMRKYLPAQLTTTFPIFHKLVAESESTLQTKILYIILVIKPRKLLPNVQNLAGVLFYPMALFGVITGRILNSRIVTVPPRETKNGIESYTIPFFPLLFYTNIELILL</sequence>
<evidence type="ECO:0000313" key="2">
    <source>
        <dbReference type="Proteomes" id="UP000277811"/>
    </source>
</evidence>
<evidence type="ECO:0000313" key="1">
    <source>
        <dbReference type="EMBL" id="VBB07764.1"/>
    </source>
</evidence>
<gene>
    <name evidence="1" type="ORF">LUCI_3029</name>
</gene>
<dbReference type="AlphaFoldDB" id="A0A498R8C8"/>
<keyword evidence="2" id="KW-1185">Reference proteome</keyword>
<name>A0A498R8C8_9FIRM</name>
<protein>
    <submittedName>
        <fullName evidence="1">Uncharacterized protein</fullName>
    </submittedName>
</protein>
<dbReference type="EMBL" id="UPPP01000080">
    <property type="protein sequence ID" value="VBB07764.1"/>
    <property type="molecule type" value="Genomic_DNA"/>
</dbReference>